<name>A0AAV7WUJ1_PLEWA</name>
<dbReference type="Proteomes" id="UP001066276">
    <property type="component" value="Chromosome 1_1"/>
</dbReference>
<comment type="caution">
    <text evidence="2">The sequence shown here is derived from an EMBL/GenBank/DDBJ whole genome shotgun (WGS) entry which is preliminary data.</text>
</comment>
<evidence type="ECO:0000313" key="3">
    <source>
        <dbReference type="Proteomes" id="UP001066276"/>
    </source>
</evidence>
<sequence>MTLSNQAFYPKPGLVWNALDVLRLAAAVLACSPPQQRSVKNTNACCLGMHKGKLKKESTLTDSDGFEIVPSRVVEAAHARMSTSNVSGVKSLKERRASEDHVEERGSEVQKVVAAPPAESERPEVKHGNLPDKVQLPGNTLGQSTRTKVPIFRNLLQRSNETPGDADFERELPAIRPVWDEHDLQNNKSLTI</sequence>
<accession>A0AAV7WUJ1</accession>
<feature type="compositionally biased region" description="Basic and acidic residues" evidence="1">
    <location>
        <begin position="119"/>
        <end position="130"/>
    </location>
</feature>
<gene>
    <name evidence="2" type="ORF">NDU88_003764</name>
</gene>
<evidence type="ECO:0000313" key="2">
    <source>
        <dbReference type="EMBL" id="KAJ1216158.1"/>
    </source>
</evidence>
<feature type="compositionally biased region" description="Basic and acidic residues" evidence="1">
    <location>
        <begin position="91"/>
        <end position="108"/>
    </location>
</feature>
<evidence type="ECO:0000256" key="1">
    <source>
        <dbReference type="SAM" id="MobiDB-lite"/>
    </source>
</evidence>
<dbReference type="EMBL" id="JANPWB010000001">
    <property type="protein sequence ID" value="KAJ1216158.1"/>
    <property type="molecule type" value="Genomic_DNA"/>
</dbReference>
<dbReference type="AlphaFoldDB" id="A0AAV7WUJ1"/>
<keyword evidence="3" id="KW-1185">Reference proteome</keyword>
<organism evidence="2 3">
    <name type="scientific">Pleurodeles waltl</name>
    <name type="common">Iberian ribbed newt</name>
    <dbReference type="NCBI Taxonomy" id="8319"/>
    <lineage>
        <taxon>Eukaryota</taxon>
        <taxon>Metazoa</taxon>
        <taxon>Chordata</taxon>
        <taxon>Craniata</taxon>
        <taxon>Vertebrata</taxon>
        <taxon>Euteleostomi</taxon>
        <taxon>Amphibia</taxon>
        <taxon>Batrachia</taxon>
        <taxon>Caudata</taxon>
        <taxon>Salamandroidea</taxon>
        <taxon>Salamandridae</taxon>
        <taxon>Pleurodelinae</taxon>
        <taxon>Pleurodeles</taxon>
    </lineage>
</organism>
<proteinExistence type="predicted"/>
<feature type="region of interest" description="Disordered" evidence="1">
    <location>
        <begin position="85"/>
        <end position="144"/>
    </location>
</feature>
<protein>
    <submittedName>
        <fullName evidence="2">Uncharacterized protein</fullName>
    </submittedName>
</protein>
<reference evidence="2" key="1">
    <citation type="journal article" date="2022" name="bioRxiv">
        <title>Sequencing and chromosome-scale assembly of the giantPleurodeles waltlgenome.</title>
        <authorList>
            <person name="Brown T."/>
            <person name="Elewa A."/>
            <person name="Iarovenko S."/>
            <person name="Subramanian E."/>
            <person name="Araus A.J."/>
            <person name="Petzold A."/>
            <person name="Susuki M."/>
            <person name="Suzuki K.-i.T."/>
            <person name="Hayashi T."/>
            <person name="Toyoda A."/>
            <person name="Oliveira C."/>
            <person name="Osipova E."/>
            <person name="Leigh N.D."/>
            <person name="Simon A."/>
            <person name="Yun M.H."/>
        </authorList>
    </citation>
    <scope>NUCLEOTIDE SEQUENCE</scope>
    <source>
        <strain evidence="2">20211129_DDA</strain>
        <tissue evidence="2">Liver</tissue>
    </source>
</reference>